<evidence type="ECO:0000313" key="3">
    <source>
        <dbReference type="EMBL" id="QTA84934.1"/>
    </source>
</evidence>
<dbReference type="Proteomes" id="UP000663722">
    <property type="component" value="Chromosome"/>
</dbReference>
<reference evidence="3" key="1">
    <citation type="journal article" date="2021" name="Microb. Physiol.">
        <title>Proteogenomic Insights into the Physiology of Marine, Sulfate-Reducing, Filamentous Desulfonema limicola and Desulfonema magnum.</title>
        <authorList>
            <person name="Schnaars V."/>
            <person name="Wohlbrand L."/>
            <person name="Scheve S."/>
            <person name="Hinrichs C."/>
            <person name="Reinhardt R."/>
            <person name="Rabus R."/>
        </authorList>
    </citation>
    <scope>NUCLEOTIDE SEQUENCE</scope>
    <source>
        <strain evidence="3">4be13</strain>
    </source>
</reference>
<dbReference type="InterPro" id="IPR013783">
    <property type="entry name" value="Ig-like_fold"/>
</dbReference>
<dbReference type="Pfam" id="PF18911">
    <property type="entry name" value="PKD_4"/>
    <property type="match status" value="1"/>
</dbReference>
<keyword evidence="4" id="KW-1185">Reference proteome</keyword>
<dbReference type="InterPro" id="IPR011635">
    <property type="entry name" value="CARDB"/>
</dbReference>
<dbReference type="EMBL" id="CP061800">
    <property type="protein sequence ID" value="QTA84934.1"/>
    <property type="molecule type" value="Genomic_DNA"/>
</dbReference>
<name>A0A975BFS2_9BACT</name>
<sequence>MNDDGTIPQFEENSWDVHNSYRRNAMLNDRGCVDLTMSHLRTEIASDAVTVTGRLGNGGVFHVRPGTPVSFYDGKPGENGTSRLGTVLSGEQLEPGGYETVSFRWEDPPRGIHAVYVVADQDKEGRGKVSESNEDNNTAVIAFGFQNHAPVTDAGSEQTVTYGETVMPDGTGSYDADKDPLTYKWTLPHVPEGSTAAI</sequence>
<evidence type="ECO:0000259" key="2">
    <source>
        <dbReference type="Pfam" id="PF18911"/>
    </source>
</evidence>
<dbReference type="Pfam" id="PF07705">
    <property type="entry name" value="CARDB"/>
    <property type="match status" value="1"/>
</dbReference>
<dbReference type="AlphaFoldDB" id="A0A975BFS2"/>
<organism evidence="3 4">
    <name type="scientific">Desulfonema magnum</name>
    <dbReference type="NCBI Taxonomy" id="45655"/>
    <lineage>
        <taxon>Bacteria</taxon>
        <taxon>Pseudomonadati</taxon>
        <taxon>Thermodesulfobacteriota</taxon>
        <taxon>Desulfobacteria</taxon>
        <taxon>Desulfobacterales</taxon>
        <taxon>Desulfococcaceae</taxon>
        <taxon>Desulfonema</taxon>
    </lineage>
</organism>
<proteinExistence type="predicted"/>
<evidence type="ECO:0000313" key="4">
    <source>
        <dbReference type="Proteomes" id="UP000663722"/>
    </source>
</evidence>
<dbReference type="Gene3D" id="2.60.40.10">
    <property type="entry name" value="Immunoglobulins"/>
    <property type="match status" value="2"/>
</dbReference>
<accession>A0A975BFS2</accession>
<dbReference type="InterPro" id="IPR000601">
    <property type="entry name" value="PKD_dom"/>
</dbReference>
<feature type="domain" description="CARDB" evidence="1">
    <location>
        <begin position="80"/>
        <end position="139"/>
    </location>
</feature>
<protein>
    <submittedName>
        <fullName evidence="3">Cell adhesion related domain (CARDB)-containing protein</fullName>
    </submittedName>
</protein>
<dbReference type="KEGG" id="dmm:dnm_009370"/>
<feature type="domain" description="PKD" evidence="2">
    <location>
        <begin position="147"/>
        <end position="187"/>
    </location>
</feature>
<gene>
    <name evidence="3" type="ORF">dnm_009370</name>
</gene>
<evidence type="ECO:0000259" key="1">
    <source>
        <dbReference type="Pfam" id="PF07705"/>
    </source>
</evidence>
<dbReference type="RefSeq" id="WP_207681207.1">
    <property type="nucleotide sequence ID" value="NZ_CP061800.1"/>
</dbReference>